<dbReference type="KEGG" id="vg:80538127"/>
<dbReference type="GO" id="GO:0008083">
    <property type="term" value="F:growth factor activity"/>
    <property type="evidence" value="ECO:0007669"/>
    <property type="project" value="InterPro"/>
</dbReference>
<dbReference type="InterPro" id="IPR008996">
    <property type="entry name" value="IL1/FGF"/>
</dbReference>
<accession>A0AAF1DB40</accession>
<organism evidence="2 3">
    <name type="scientific">Rachiplusia nu nucleopolyhedrovirus</name>
    <dbReference type="NCBI Taxonomy" id="2605775"/>
    <lineage>
        <taxon>Viruses</taxon>
        <taxon>Viruses incertae sedis</taxon>
        <taxon>Naldaviricetes</taxon>
        <taxon>Lefavirales</taxon>
        <taxon>Baculoviridae</taxon>
        <taxon>Alphabaculovirus</taxon>
        <taxon>Alphabaculovirus ranus</taxon>
    </lineage>
</organism>
<dbReference type="EMBL" id="MK419956">
    <property type="protein sequence ID" value="QEI03629.1"/>
    <property type="molecule type" value="Genomic_DNA"/>
</dbReference>
<sequence length="289" mass="33319">MKQVQIFINHKYLQMHSDGVVNGSLDRLNNNTVWKRIATNDSGVIIQSMAHCLYLCMNECGYVYSIDVPNHDCIFQEVFKENNYEFIVKKIEKKMAYLSLNIEGKPRRTVLRRREPIGEGLEYTRVMVTPWEETLLDETICPEMVRTKLSYYPKKSCKNPPKKRPITNDIPVMLSSDYEEEGLNSIVEDPTLIEGVDPKNLYLHENTDELSIQLLPNSTTASPPTLATPIPSKNNVTVVEEFISTMLRMPKPVETSSLLDDKKNSTVTEARQVFMKFENNFYINKCIHM</sequence>
<gene>
    <name evidence="2" type="primary">fgf</name>
</gene>
<dbReference type="GeneID" id="80538127"/>
<evidence type="ECO:0000313" key="3">
    <source>
        <dbReference type="Proteomes" id="UP000830719"/>
    </source>
</evidence>
<evidence type="ECO:0000256" key="1">
    <source>
        <dbReference type="ARBA" id="ARBA00007936"/>
    </source>
</evidence>
<dbReference type="InterPro" id="IPR002209">
    <property type="entry name" value="Fibroblast_GF_fam"/>
</dbReference>
<dbReference type="CDD" id="cd23311">
    <property type="entry name" value="beta-trefoil_FGF_Bnl-like"/>
    <property type="match status" value="1"/>
</dbReference>
<evidence type="ECO:0000313" key="2">
    <source>
        <dbReference type="EMBL" id="QEI03629.1"/>
    </source>
</evidence>
<keyword evidence="3" id="KW-1185">Reference proteome</keyword>
<proteinExistence type="inferred from homology"/>
<dbReference type="PANTHER" id="PTHR11486">
    <property type="entry name" value="FIBROBLAST GROWTH FACTOR"/>
    <property type="match status" value="1"/>
</dbReference>
<name>A0AAF1DB40_9ABAC</name>
<dbReference type="SUPFAM" id="SSF50353">
    <property type="entry name" value="Cytokine"/>
    <property type="match status" value="1"/>
</dbReference>
<dbReference type="RefSeq" id="YP_010799696.1">
    <property type="nucleotide sequence ID" value="NC_076682.1"/>
</dbReference>
<dbReference type="Gene3D" id="2.80.10.50">
    <property type="match status" value="1"/>
</dbReference>
<comment type="similarity">
    <text evidence="1">Belongs to the heparin-binding growth factors family.</text>
</comment>
<reference evidence="2" key="1">
    <citation type="submission" date="2019-01" db="EMBL/GenBank/DDBJ databases">
        <authorList>
            <person name="Trentin L.B."/>
            <person name="Santos E.R."/>
            <person name="Silva L.A."/>
            <person name="Sosa-Gomez D.R."/>
            <person name="Ribeiro B.M."/>
            <person name="Ardisson-Araujo D.M.P."/>
        </authorList>
    </citation>
    <scope>NUCLEOTIDE SEQUENCE</scope>
    <source>
        <strain evidence="2">VPN54</strain>
    </source>
</reference>
<dbReference type="Pfam" id="PF00167">
    <property type="entry name" value="FGF"/>
    <property type="match status" value="1"/>
</dbReference>
<protein>
    <submittedName>
        <fullName evidence="2">FGF</fullName>
    </submittedName>
</protein>
<dbReference type="Proteomes" id="UP000830719">
    <property type="component" value="Segment"/>
</dbReference>
<dbReference type="SMART" id="SM00442">
    <property type="entry name" value="FGF"/>
    <property type="match status" value="1"/>
</dbReference>